<dbReference type="SUPFAM" id="SSF55961">
    <property type="entry name" value="Bet v1-like"/>
    <property type="match status" value="1"/>
</dbReference>
<accession>A0ABW7JLC6</accession>
<comment type="similarity">
    <text evidence="1">Belongs to the AHA1 family.</text>
</comment>
<dbReference type="Pfam" id="PF08327">
    <property type="entry name" value="AHSA1"/>
    <property type="match status" value="1"/>
</dbReference>
<gene>
    <name evidence="3" type="ORF">ACHIPZ_09725</name>
</gene>
<protein>
    <submittedName>
        <fullName evidence="3">SRPBCC domain-containing protein</fullName>
    </submittedName>
</protein>
<dbReference type="InterPro" id="IPR023393">
    <property type="entry name" value="START-like_dom_sf"/>
</dbReference>
<evidence type="ECO:0000313" key="4">
    <source>
        <dbReference type="Proteomes" id="UP001609175"/>
    </source>
</evidence>
<dbReference type="RefSeq" id="WP_395113976.1">
    <property type="nucleotide sequence ID" value="NZ_JBIMSO010000040.1"/>
</dbReference>
<organism evidence="3 4">
    <name type="scientific">Antrihabitans spumae</name>
    <dbReference type="NCBI Taxonomy" id="3373370"/>
    <lineage>
        <taxon>Bacteria</taxon>
        <taxon>Bacillati</taxon>
        <taxon>Actinomycetota</taxon>
        <taxon>Actinomycetes</taxon>
        <taxon>Mycobacteriales</taxon>
        <taxon>Nocardiaceae</taxon>
        <taxon>Antrihabitans</taxon>
    </lineage>
</organism>
<evidence type="ECO:0000256" key="1">
    <source>
        <dbReference type="ARBA" id="ARBA00006817"/>
    </source>
</evidence>
<dbReference type="Gene3D" id="3.30.530.20">
    <property type="match status" value="1"/>
</dbReference>
<name>A0ABW7JLC6_9NOCA</name>
<reference evidence="3 4" key="1">
    <citation type="submission" date="2024-10" db="EMBL/GenBank/DDBJ databases">
        <authorList>
            <person name="Riesco R."/>
        </authorList>
    </citation>
    <scope>NUCLEOTIDE SEQUENCE [LARGE SCALE GENOMIC DNA]</scope>
    <source>
        <strain evidence="3 4">NCIMB 15449</strain>
    </source>
</reference>
<sequence>MELSEGVAAMTETNIVKNKKTRELVIERAIDAPVNLVWQGWTLREHIANWWGPNAWTTTIYEMDVRPQGTWRYSLHADADPTNKTWCKAVYHDVVEASRLVYTDSFTDPNGNVEPGTEMPTTVTFTSDGKKTNVVVCTQFTSLSALDAAEQNGMIDGYVETLARLESHVETYTWSNADGR</sequence>
<feature type="domain" description="Activator of Hsp90 ATPase homologue 1/2-like C-terminal" evidence="2">
    <location>
        <begin position="31"/>
        <end position="170"/>
    </location>
</feature>
<comment type="caution">
    <text evidence="3">The sequence shown here is derived from an EMBL/GenBank/DDBJ whole genome shotgun (WGS) entry which is preliminary data.</text>
</comment>
<proteinExistence type="inferred from homology"/>
<evidence type="ECO:0000259" key="2">
    <source>
        <dbReference type="Pfam" id="PF08327"/>
    </source>
</evidence>
<dbReference type="Proteomes" id="UP001609175">
    <property type="component" value="Unassembled WGS sequence"/>
</dbReference>
<dbReference type="EMBL" id="JBIMSO010000040">
    <property type="protein sequence ID" value="MFH5208477.1"/>
    <property type="molecule type" value="Genomic_DNA"/>
</dbReference>
<evidence type="ECO:0000313" key="3">
    <source>
        <dbReference type="EMBL" id="MFH5208477.1"/>
    </source>
</evidence>
<dbReference type="InterPro" id="IPR013538">
    <property type="entry name" value="ASHA1/2-like_C"/>
</dbReference>